<dbReference type="InterPro" id="IPR001944">
    <property type="entry name" value="Glycoside_Hdrlase_35"/>
</dbReference>
<evidence type="ECO:0000256" key="3">
    <source>
        <dbReference type="ARBA" id="ARBA00012756"/>
    </source>
</evidence>
<dbReference type="InterPro" id="IPR031330">
    <property type="entry name" value="Gly_Hdrlase_35_cat"/>
</dbReference>
<feature type="chain" id="PRO_5043574578" description="Beta-galactosidase" evidence="9">
    <location>
        <begin position="35"/>
        <end position="945"/>
    </location>
</feature>
<evidence type="ECO:0000313" key="12">
    <source>
        <dbReference type="Proteomes" id="UP000825729"/>
    </source>
</evidence>
<comment type="catalytic activity">
    <reaction evidence="1 7">
        <text>Hydrolysis of terminal non-reducing beta-D-galactose residues in beta-D-galactosides.</text>
        <dbReference type="EC" id="3.2.1.23"/>
    </reaction>
</comment>
<evidence type="ECO:0000256" key="9">
    <source>
        <dbReference type="SAM" id="SignalP"/>
    </source>
</evidence>
<dbReference type="GO" id="GO:0030246">
    <property type="term" value="F:carbohydrate binding"/>
    <property type="evidence" value="ECO:0007669"/>
    <property type="project" value="InterPro"/>
</dbReference>
<comment type="similarity">
    <text evidence="2 8">Belongs to the glycosyl hydrolase 35 family.</text>
</comment>
<reference evidence="11 12" key="1">
    <citation type="submission" date="2021-07" db="EMBL/GenBank/DDBJ databases">
        <title>The Aristolochia fimbriata genome: insights into angiosperm evolution, floral development and chemical biosynthesis.</title>
        <authorList>
            <person name="Jiao Y."/>
        </authorList>
    </citation>
    <scope>NUCLEOTIDE SEQUENCE [LARGE SCALE GENOMIC DNA]</scope>
    <source>
        <strain evidence="11">IBCAS-2021</strain>
        <tissue evidence="11">Leaf</tissue>
    </source>
</reference>
<dbReference type="PROSITE" id="PS01182">
    <property type="entry name" value="GLYCOSYL_HYDROL_F35"/>
    <property type="match status" value="1"/>
</dbReference>
<dbReference type="FunFam" id="3.20.20.80:FF:000021">
    <property type="entry name" value="Beta-galactosidase"/>
    <property type="match status" value="1"/>
</dbReference>
<protein>
    <recommendedName>
        <fullName evidence="3 7">Beta-galactosidase</fullName>
        <ecNumber evidence="3 7">3.2.1.23</ecNumber>
    </recommendedName>
</protein>
<dbReference type="FunFam" id="2.60.120.260:FF:000142">
    <property type="entry name" value="Beta-galactosidase"/>
    <property type="match status" value="1"/>
</dbReference>
<keyword evidence="4 9" id="KW-0732">Signal</keyword>
<feature type="signal peptide" evidence="9">
    <location>
        <begin position="1"/>
        <end position="34"/>
    </location>
</feature>
<evidence type="ECO:0000259" key="10">
    <source>
        <dbReference type="PROSITE" id="PS50228"/>
    </source>
</evidence>
<proteinExistence type="inferred from homology"/>
<comment type="caution">
    <text evidence="11">The sequence shown here is derived from an EMBL/GenBank/DDBJ whole genome shotgun (WGS) entry which is preliminary data.</text>
</comment>
<evidence type="ECO:0000256" key="2">
    <source>
        <dbReference type="ARBA" id="ARBA00009809"/>
    </source>
</evidence>
<dbReference type="Gene3D" id="2.60.120.260">
    <property type="entry name" value="Galactose-binding domain-like"/>
    <property type="match status" value="1"/>
</dbReference>
<dbReference type="GO" id="GO:0005975">
    <property type="term" value="P:carbohydrate metabolic process"/>
    <property type="evidence" value="ECO:0007669"/>
    <property type="project" value="InterPro"/>
</dbReference>
<evidence type="ECO:0000256" key="8">
    <source>
        <dbReference type="RuleBase" id="RU003679"/>
    </source>
</evidence>
<dbReference type="InterPro" id="IPR043159">
    <property type="entry name" value="Lectin_gal-bd_sf"/>
</dbReference>
<keyword evidence="12" id="KW-1185">Reference proteome</keyword>
<dbReference type="CDD" id="cd22842">
    <property type="entry name" value="Gal_Rha_Lectin_BGal"/>
    <property type="match status" value="1"/>
</dbReference>
<dbReference type="FunFam" id="2.60.120.740:FF:000002">
    <property type="entry name" value="Beta-galactosidase"/>
    <property type="match status" value="1"/>
</dbReference>
<dbReference type="AlphaFoldDB" id="A0AAV7F3J8"/>
<dbReference type="InterPro" id="IPR041392">
    <property type="entry name" value="GHD"/>
</dbReference>
<dbReference type="GO" id="GO:0009505">
    <property type="term" value="C:plant-type cell wall"/>
    <property type="evidence" value="ECO:0007669"/>
    <property type="project" value="UniProtKB-ARBA"/>
</dbReference>
<dbReference type="Gene3D" id="3.20.20.80">
    <property type="entry name" value="Glycosidases"/>
    <property type="match status" value="1"/>
</dbReference>
<keyword evidence="6 7" id="KW-0326">Glycosidase</keyword>
<evidence type="ECO:0000256" key="4">
    <source>
        <dbReference type="ARBA" id="ARBA00022729"/>
    </source>
</evidence>
<organism evidence="11 12">
    <name type="scientific">Aristolochia fimbriata</name>
    <name type="common">White veined hardy Dutchman's pipe vine</name>
    <dbReference type="NCBI Taxonomy" id="158543"/>
    <lineage>
        <taxon>Eukaryota</taxon>
        <taxon>Viridiplantae</taxon>
        <taxon>Streptophyta</taxon>
        <taxon>Embryophyta</taxon>
        <taxon>Tracheophyta</taxon>
        <taxon>Spermatophyta</taxon>
        <taxon>Magnoliopsida</taxon>
        <taxon>Magnoliidae</taxon>
        <taxon>Piperales</taxon>
        <taxon>Aristolochiaceae</taxon>
        <taxon>Aristolochia</taxon>
    </lineage>
</organism>
<evidence type="ECO:0000256" key="5">
    <source>
        <dbReference type="ARBA" id="ARBA00022801"/>
    </source>
</evidence>
<gene>
    <name evidence="11" type="ORF">H6P81_000185</name>
</gene>
<dbReference type="Proteomes" id="UP000825729">
    <property type="component" value="Unassembled WGS sequence"/>
</dbReference>
<dbReference type="Pfam" id="PF01301">
    <property type="entry name" value="Glyco_hydro_35"/>
    <property type="match status" value="1"/>
</dbReference>
<dbReference type="SUPFAM" id="SSF51445">
    <property type="entry name" value="(Trans)glycosidases"/>
    <property type="match status" value="1"/>
</dbReference>
<accession>A0AAV7F3J8</accession>
<evidence type="ECO:0000256" key="7">
    <source>
        <dbReference type="RuleBase" id="RU000675"/>
    </source>
</evidence>
<dbReference type="Pfam" id="PF17834">
    <property type="entry name" value="GHD"/>
    <property type="match status" value="1"/>
</dbReference>
<dbReference type="PANTHER" id="PTHR23421">
    <property type="entry name" value="BETA-GALACTOSIDASE RELATED"/>
    <property type="match status" value="1"/>
</dbReference>
<evidence type="ECO:0000256" key="1">
    <source>
        <dbReference type="ARBA" id="ARBA00001412"/>
    </source>
</evidence>
<dbReference type="InterPro" id="IPR008979">
    <property type="entry name" value="Galactose-bd-like_sf"/>
</dbReference>
<dbReference type="EMBL" id="JAINDJ010000002">
    <property type="protein sequence ID" value="KAG9455677.1"/>
    <property type="molecule type" value="Genomic_DNA"/>
</dbReference>
<dbReference type="Pfam" id="PF21467">
    <property type="entry name" value="BetaGal_gal-bd"/>
    <property type="match status" value="2"/>
</dbReference>
<dbReference type="FunFam" id="2.60.120.260:FF:000076">
    <property type="entry name" value="Beta-galactosidase"/>
    <property type="match status" value="1"/>
</dbReference>
<dbReference type="SUPFAM" id="SSF49785">
    <property type="entry name" value="Galactose-binding domain-like"/>
    <property type="match status" value="2"/>
</dbReference>
<dbReference type="Pfam" id="PF02140">
    <property type="entry name" value="SUEL_Lectin"/>
    <property type="match status" value="1"/>
</dbReference>
<evidence type="ECO:0000313" key="11">
    <source>
        <dbReference type="EMBL" id="KAG9455677.1"/>
    </source>
</evidence>
<dbReference type="GO" id="GO:0004565">
    <property type="term" value="F:beta-galactosidase activity"/>
    <property type="evidence" value="ECO:0007669"/>
    <property type="project" value="UniProtKB-EC"/>
</dbReference>
<dbReference type="FunFam" id="2.60.120.260:FF:000061">
    <property type="entry name" value="Beta-galactosidase"/>
    <property type="match status" value="1"/>
</dbReference>
<evidence type="ECO:0000256" key="6">
    <source>
        <dbReference type="ARBA" id="ARBA00023295"/>
    </source>
</evidence>
<sequence length="945" mass="105153">MDFAEPGMCGNRRSGFRLLLVVLALCSWATLVQCSVTYDGKAVIINGQRRILISGSIHYPRSTPEMWPDLIQKAKDGGLDVIQTYVFWNGHEPSPGNYYFQDRYDLVKFVKLVHQAGLYMHLRIGPYVCAEWNFGGFPVWLKYVRGISFRTDNGPFKYYMQRFTKKIVDMMKEENLFESQGGPIILSQIENEYGPMEYEIGAPGKAYTEWAAKMAVDLGTGVPWVMCKQDDAPDPIINTCNGFYCDYFSPNKDYKPKMWTEAWTAWFTKFGGSVPRRPAEDLAYSVAKFIQKGGAFINYYMYHGGTNFGRTAGGPFIATSYDYDAPIDEYGLLRQPKWGHLRDLHRAIKMCEPALVSSNPVSIPLGNYHEAHVFRSKSACAAFLANYNPKSYGTVTFQGNRYNLPPWSISILPDCKTTVFNTARVGSQSSNMIMSPIGGGFAWESYNEETASYSDDSITTVGLLEQINVTRDATDYLWYMTDVRIDQDEAFLKNGKYPWLTVMSAGHALHVFINGQLSGTAYGSLDSPKLTFSGSVKLWSGINKISLLSIAVGLPNVGPHFETWNAGVLGPVTLNGLNEGRRDLSWQKWSYKVGLKGEALQLHSLSGSSSVEWVQGSLVAQRQPLTWYKTTFNAPGGQDPLALDMGSMGKGQIWINGQSIGRHWPAYKAEGSCGDCSYAGTYSEKKCQTNCGEPSQRWYHVPHSWLKPTGNLLVLFEEWGGNPNGISLNRRKVGSVCADIFEWQPSLTNWRVKGYGRPKVHLSCDPGHKISSVKFASFGTPQGICGNYQEGSCHAHKSWDAFEKNCVGQQECSVTVAPEVFGGDPCPKLCKVQQQPQAILGWDIQRKFSVHIPIYVLAACKMQVDVVTRSRTVGIAKSGPGPLGRVRPSLSIDIKNQTSSRFDVVSIMKQRLQGSLGTVSFQNAFFYALPHSAVEKSCSKVPDLC</sequence>
<dbReference type="PRINTS" id="PR00742">
    <property type="entry name" value="GLHYDRLASE35"/>
</dbReference>
<feature type="domain" description="SUEL-type lectin" evidence="10">
    <location>
        <begin position="754"/>
        <end position="831"/>
    </location>
</feature>
<name>A0AAV7F3J8_ARIFI</name>
<dbReference type="InterPro" id="IPR017853">
    <property type="entry name" value="GH"/>
</dbReference>
<dbReference type="Gene3D" id="2.60.120.740">
    <property type="match status" value="1"/>
</dbReference>
<dbReference type="InterPro" id="IPR000922">
    <property type="entry name" value="Lectin_gal-bd_dom"/>
</dbReference>
<dbReference type="EC" id="3.2.1.23" evidence="3 7"/>
<dbReference type="InterPro" id="IPR019801">
    <property type="entry name" value="Glyco_hydro_35_CS"/>
</dbReference>
<dbReference type="InterPro" id="IPR048913">
    <property type="entry name" value="BetaGal_gal-bd"/>
</dbReference>
<keyword evidence="5 7" id="KW-0378">Hydrolase</keyword>
<dbReference type="PROSITE" id="PS50228">
    <property type="entry name" value="SUEL_LECTIN"/>
    <property type="match status" value="1"/>
</dbReference>